<feature type="transmembrane region" description="Helical" evidence="1">
    <location>
        <begin position="31"/>
        <end position="52"/>
    </location>
</feature>
<gene>
    <name evidence="3" type="ordered locus">trd_0702</name>
</gene>
<dbReference type="RefSeq" id="WP_012642093.1">
    <property type="nucleotide sequence ID" value="NC_011959.1"/>
</dbReference>
<evidence type="ECO:0000256" key="1">
    <source>
        <dbReference type="SAM" id="Phobius"/>
    </source>
</evidence>
<accession>B9KYZ3</accession>
<keyword evidence="4" id="KW-1185">Reference proteome</keyword>
<protein>
    <recommendedName>
        <fullName evidence="2">DUF58 domain-containing protein</fullName>
    </recommendedName>
</protein>
<evidence type="ECO:0000313" key="4">
    <source>
        <dbReference type="Proteomes" id="UP000000447"/>
    </source>
</evidence>
<name>B9KYZ3_THERP</name>
<dbReference type="STRING" id="309801.trd_0702"/>
<feature type="domain" description="DUF58" evidence="2">
    <location>
        <begin position="190"/>
        <end position="361"/>
    </location>
</feature>
<keyword evidence="1" id="KW-1133">Transmembrane helix</keyword>
<evidence type="ECO:0000259" key="2">
    <source>
        <dbReference type="Pfam" id="PF01882"/>
    </source>
</evidence>
<keyword evidence="1" id="KW-0812">Transmembrane</keyword>
<reference evidence="3 4" key="1">
    <citation type="journal article" date="2009" name="PLoS ONE">
        <title>Complete genome sequence of the aerobic CO-oxidizing thermophile Thermomicrobium roseum.</title>
        <authorList>
            <person name="Wu D."/>
            <person name="Raymond J."/>
            <person name="Wu M."/>
            <person name="Chatterji S."/>
            <person name="Ren Q."/>
            <person name="Graham J.E."/>
            <person name="Bryant D.A."/>
            <person name="Robb F."/>
            <person name="Colman A."/>
            <person name="Tallon L.J."/>
            <person name="Badger J.H."/>
            <person name="Madupu R."/>
            <person name="Ward N.L."/>
            <person name="Eisen J.A."/>
        </authorList>
    </citation>
    <scope>NUCLEOTIDE SEQUENCE [LARGE SCALE GENOMIC DNA]</scope>
    <source>
        <strain evidence="4">ATCC 27502 / DSM 5159 / P-2</strain>
    </source>
</reference>
<evidence type="ECO:0000313" key="3">
    <source>
        <dbReference type="EMBL" id="ACM04720.1"/>
    </source>
</evidence>
<dbReference type="AlphaFoldDB" id="B9KYZ3"/>
<organism evidence="3 4">
    <name type="scientific">Thermomicrobium roseum (strain ATCC 27502 / DSM 5159 / P-2)</name>
    <dbReference type="NCBI Taxonomy" id="309801"/>
    <lineage>
        <taxon>Bacteria</taxon>
        <taxon>Pseudomonadati</taxon>
        <taxon>Thermomicrobiota</taxon>
        <taxon>Thermomicrobia</taxon>
        <taxon>Thermomicrobiales</taxon>
        <taxon>Thermomicrobiaceae</taxon>
        <taxon>Thermomicrobium</taxon>
    </lineage>
</organism>
<dbReference type="OrthoDB" id="140416at2"/>
<dbReference type="KEGG" id="tro:trd_0702"/>
<proteinExistence type="predicted"/>
<dbReference type="InterPro" id="IPR002881">
    <property type="entry name" value="DUF58"/>
</dbReference>
<dbReference type="eggNOG" id="COG1721">
    <property type="taxonomic scope" value="Bacteria"/>
</dbReference>
<dbReference type="EMBL" id="CP001275">
    <property type="protein sequence ID" value="ACM04720.1"/>
    <property type="molecule type" value="Genomic_DNA"/>
</dbReference>
<sequence>MAWIRVALLAGVILLLSQLNRWTIFDKLFFVLGGLLVVAYFWSRFALSGLVITRRTLTDRAHVGDLLIEQVELENRSRLAKLWIEVIDHSTLPGHRLSRVVSLGPGATVGWRAKTWCTRRGRFRLGPLVLRASDPFGLFERQLLVPETRELIVYPALVDLTTVRLPAGELPGGSALQKRTPFVTPNVVGVRQYQPGDSFNRIAWSATARTGQLMVKEFELDPSADVWLVLDGDARHHVVAHGVAGAGDTGQRVVGVILDSTEEYAVTITASLARYFLDLNRAVGVVASGGSRVVLPADRGARHLVKVLEMLALFRSDGRAPVQETLLTEQTRFGREAVVIVVTPSTDEAWVKALAELTTRSVRSLAIVIEPSTFGSEASSLLVVSELTALGIPFVLVKYGDDLRRLLALPMGAIAISR</sequence>
<dbReference type="PANTHER" id="PTHR34351">
    <property type="entry name" value="SLR1927 PROTEIN-RELATED"/>
    <property type="match status" value="1"/>
</dbReference>
<dbReference type="Pfam" id="PF01882">
    <property type="entry name" value="DUF58"/>
    <property type="match status" value="1"/>
</dbReference>
<dbReference type="PANTHER" id="PTHR34351:SF2">
    <property type="entry name" value="DUF58 DOMAIN-CONTAINING PROTEIN"/>
    <property type="match status" value="1"/>
</dbReference>
<dbReference type="HOGENOM" id="CLU_026152_3_0_0"/>
<keyword evidence="1" id="KW-0472">Membrane</keyword>
<dbReference type="Proteomes" id="UP000000447">
    <property type="component" value="Chromosome"/>
</dbReference>